<evidence type="ECO:0000313" key="5">
    <source>
        <dbReference type="Proteomes" id="UP000186098"/>
    </source>
</evidence>
<dbReference type="InterPro" id="IPR014166">
    <property type="entry name" value="Tol-Pal_acyl-CoA_thioesterase"/>
</dbReference>
<dbReference type="SUPFAM" id="SSF54637">
    <property type="entry name" value="Thioesterase/thiol ester dehydrase-isomerase"/>
    <property type="match status" value="1"/>
</dbReference>
<feature type="domain" description="Thioesterase" evidence="3">
    <location>
        <begin position="29"/>
        <end position="110"/>
    </location>
</feature>
<dbReference type="Gene3D" id="3.10.129.10">
    <property type="entry name" value="Hotdog Thioesterase"/>
    <property type="match status" value="1"/>
</dbReference>
<dbReference type="InterPro" id="IPR050563">
    <property type="entry name" value="4-hydroxybenzoyl-CoA_TE"/>
</dbReference>
<dbReference type="Proteomes" id="UP000186098">
    <property type="component" value="Unassembled WGS sequence"/>
</dbReference>
<name>A0A1N7K4F2_9RHOB</name>
<evidence type="ECO:0000259" key="3">
    <source>
        <dbReference type="Pfam" id="PF03061"/>
    </source>
</evidence>
<sequence>MMKELGAVDATGGDRIPVRVYYEDTDLAGIVYYANYLRFIERGRTEYVRARGLDQAALKARTGVVFAVRRVEADYLSPARFDDLLEVVTRLVQLSGARIVMDQEVRRGAETLFRARVTMAALRPDGAPARLSAEIRQQLAADAG</sequence>
<dbReference type="AlphaFoldDB" id="A0A1N7K4F2"/>
<dbReference type="InterPro" id="IPR006684">
    <property type="entry name" value="YbgC/YbaW"/>
</dbReference>
<dbReference type="FunFam" id="3.10.129.10:FF:000004">
    <property type="entry name" value="Tol-pal system-associated acyl-CoA thioesterase"/>
    <property type="match status" value="1"/>
</dbReference>
<evidence type="ECO:0000256" key="1">
    <source>
        <dbReference type="ARBA" id="ARBA00005953"/>
    </source>
</evidence>
<evidence type="ECO:0000313" key="4">
    <source>
        <dbReference type="EMBL" id="SIS56334.1"/>
    </source>
</evidence>
<evidence type="ECO:0000256" key="2">
    <source>
        <dbReference type="ARBA" id="ARBA00022801"/>
    </source>
</evidence>
<dbReference type="PANTHER" id="PTHR31793:SF37">
    <property type="entry name" value="ACYL-COA THIOESTER HYDROLASE YBGC"/>
    <property type="match status" value="1"/>
</dbReference>
<dbReference type="EMBL" id="FTOM01000001">
    <property type="protein sequence ID" value="SIS56334.1"/>
    <property type="molecule type" value="Genomic_DNA"/>
</dbReference>
<dbReference type="GO" id="GO:0047617">
    <property type="term" value="F:fatty acyl-CoA hydrolase activity"/>
    <property type="evidence" value="ECO:0007669"/>
    <property type="project" value="TreeGrafter"/>
</dbReference>
<dbReference type="NCBIfam" id="TIGR00051">
    <property type="entry name" value="YbgC/FadM family acyl-CoA thioesterase"/>
    <property type="match status" value="1"/>
</dbReference>
<dbReference type="STRING" id="407234.SAMN05421795_101596"/>
<dbReference type="InterPro" id="IPR029069">
    <property type="entry name" value="HotDog_dom_sf"/>
</dbReference>
<dbReference type="InterPro" id="IPR006683">
    <property type="entry name" value="Thioestr_dom"/>
</dbReference>
<reference evidence="5" key="1">
    <citation type="submission" date="2017-01" db="EMBL/GenBank/DDBJ databases">
        <authorList>
            <person name="Varghese N."/>
            <person name="Submissions S."/>
        </authorList>
    </citation>
    <scope>NUCLEOTIDE SEQUENCE [LARGE SCALE GENOMIC DNA]</scope>
    <source>
        <strain evidence="5">DSM 18714</strain>
    </source>
</reference>
<organism evidence="4 5">
    <name type="scientific">Phaeovulum vinaykumarii</name>
    <dbReference type="NCBI Taxonomy" id="407234"/>
    <lineage>
        <taxon>Bacteria</taxon>
        <taxon>Pseudomonadati</taxon>
        <taxon>Pseudomonadota</taxon>
        <taxon>Alphaproteobacteria</taxon>
        <taxon>Rhodobacterales</taxon>
        <taxon>Paracoccaceae</taxon>
        <taxon>Phaeovulum</taxon>
    </lineage>
</organism>
<keyword evidence="5" id="KW-1185">Reference proteome</keyword>
<gene>
    <name evidence="4" type="ORF">SAMN05421795_101596</name>
</gene>
<keyword evidence="2 4" id="KW-0378">Hydrolase</keyword>
<dbReference type="Pfam" id="PF03061">
    <property type="entry name" value="4HBT"/>
    <property type="match status" value="1"/>
</dbReference>
<dbReference type="NCBIfam" id="TIGR02799">
    <property type="entry name" value="thio_ybgC"/>
    <property type="match status" value="1"/>
</dbReference>
<dbReference type="PIRSF" id="PIRSF003230">
    <property type="entry name" value="YbgC"/>
    <property type="match status" value="1"/>
</dbReference>
<dbReference type="RefSeq" id="WP_235816184.1">
    <property type="nucleotide sequence ID" value="NZ_FTOM01000001.1"/>
</dbReference>
<accession>A0A1N7K4F2</accession>
<dbReference type="CDD" id="cd00586">
    <property type="entry name" value="4HBT"/>
    <property type="match status" value="1"/>
</dbReference>
<dbReference type="PANTHER" id="PTHR31793">
    <property type="entry name" value="4-HYDROXYBENZOYL-COA THIOESTERASE FAMILY MEMBER"/>
    <property type="match status" value="1"/>
</dbReference>
<protein>
    <submittedName>
        <fullName evidence="4">Acyl-CoA thioester hydrolase</fullName>
    </submittedName>
</protein>
<proteinExistence type="inferred from homology"/>
<comment type="similarity">
    <text evidence="1">Belongs to the 4-hydroxybenzoyl-CoA thioesterase family.</text>
</comment>